<dbReference type="GeneID" id="92365097"/>
<dbReference type="OrthoDB" id="339019at2759"/>
<gene>
    <name evidence="1" type="ORF">cand_009120</name>
</gene>
<dbReference type="RefSeq" id="XP_067069267.1">
    <property type="nucleotide sequence ID" value="XM_067211152.1"/>
</dbReference>
<reference evidence="1 2" key="1">
    <citation type="submission" date="2016-10" db="EMBL/GenBank/DDBJ databases">
        <title>Reductive evolution of mitochondrial metabolism and differential evolution of invasion-related proteins in Cryptosporidium.</title>
        <authorList>
            <person name="Liu S."/>
            <person name="Roellig D.M."/>
            <person name="Guo Y."/>
            <person name="Li N."/>
            <person name="Frace M.A."/>
            <person name="Tang K."/>
            <person name="Zhang L."/>
            <person name="Feng Y."/>
            <person name="Xiao L."/>
        </authorList>
    </citation>
    <scope>NUCLEOTIDE SEQUENCE [LARGE SCALE GENOMIC DNA]</scope>
    <source>
        <strain evidence="1">30847</strain>
    </source>
</reference>
<sequence length="347" mass="40102">MSKTSKHSKLNVIRSIIKKKGGEIRHNTKRDHFSCLLCIKFSSLAFINDTNSKGDINDSIYIVDLLEGYLNYSIYCLLNYVKSKYCNCRNNEESIVVYSTFDIHKFGIDTQKINYKNFCNGLDMRNLGSNIESFLGIHVSLCNNQCLNKLLSLKFLEIIIQKLYHKFGDHKIKVNSIKSEHPSSTTLGNLEHYTQNKLCIPLKPFPLVYNTDHIIDILENQNFQYNSNYKISNGVFACIRVSEVSKALYIDPIIDVVDKACLELGLNTYPKDRIIHSSLVYIKADDLDIMKDNILGNITYKNVSFEDFLSQYEYSSKLPLSKKPLSIWVDKLCFRLGIKEYTLHFKY</sequence>
<name>A0A1J4MWX6_9CRYT</name>
<keyword evidence="2" id="KW-1185">Reference proteome</keyword>
<dbReference type="AlphaFoldDB" id="A0A1J4MWX6"/>
<proteinExistence type="predicted"/>
<dbReference type="EMBL" id="LRBS01000037">
    <property type="protein sequence ID" value="OII77421.1"/>
    <property type="molecule type" value="Genomic_DNA"/>
</dbReference>
<dbReference type="VEuPathDB" id="CryptoDB:cand_009120"/>
<protein>
    <submittedName>
        <fullName evidence="1">Uncharacterized protein</fullName>
    </submittedName>
</protein>
<accession>A0A1J4MWX6</accession>
<comment type="caution">
    <text evidence="1">The sequence shown here is derived from an EMBL/GenBank/DDBJ whole genome shotgun (WGS) entry which is preliminary data.</text>
</comment>
<dbReference type="Gene3D" id="3.90.1140.10">
    <property type="entry name" value="Cyclic phosphodiesterase"/>
    <property type="match status" value="1"/>
</dbReference>
<dbReference type="Proteomes" id="UP000186804">
    <property type="component" value="Unassembled WGS sequence"/>
</dbReference>
<evidence type="ECO:0000313" key="2">
    <source>
        <dbReference type="Proteomes" id="UP000186804"/>
    </source>
</evidence>
<evidence type="ECO:0000313" key="1">
    <source>
        <dbReference type="EMBL" id="OII77421.1"/>
    </source>
</evidence>
<organism evidence="1 2">
    <name type="scientific">Cryptosporidium andersoni</name>
    <dbReference type="NCBI Taxonomy" id="117008"/>
    <lineage>
        <taxon>Eukaryota</taxon>
        <taxon>Sar</taxon>
        <taxon>Alveolata</taxon>
        <taxon>Apicomplexa</taxon>
        <taxon>Conoidasida</taxon>
        <taxon>Coccidia</taxon>
        <taxon>Eucoccidiorida</taxon>
        <taxon>Eimeriorina</taxon>
        <taxon>Cryptosporidiidae</taxon>
        <taxon>Cryptosporidium</taxon>
    </lineage>
</organism>